<evidence type="ECO:0000256" key="5">
    <source>
        <dbReference type="SAM" id="MobiDB-lite"/>
    </source>
</evidence>
<dbReference type="PANTHER" id="PTHR33308:SF9">
    <property type="entry name" value="PEPTIDOGLYCAN HYDROLASE FLGJ"/>
    <property type="match status" value="1"/>
</dbReference>
<dbReference type="SUPFAM" id="SSF54106">
    <property type="entry name" value="LysM domain"/>
    <property type="match status" value="1"/>
</dbReference>
<evidence type="ECO:0000313" key="8">
    <source>
        <dbReference type="Proteomes" id="UP000267585"/>
    </source>
</evidence>
<gene>
    <name evidence="7" type="ORF">EHW67_03280</name>
</gene>
<reference evidence="7 8" key="1">
    <citation type="submission" date="2018-11" db="EMBL/GenBank/DDBJ databases">
        <title>Arenibacter aquaticus sp.nov., a marine bacterium isolated from surface seawater in the South China Sea.</title>
        <authorList>
            <person name="Guo J."/>
            <person name="Sun J."/>
        </authorList>
    </citation>
    <scope>NUCLEOTIDE SEQUENCE [LARGE SCALE GENOMIC DNA]</scope>
    <source>
        <strain evidence="7 8">GUO666</strain>
    </source>
</reference>
<proteinExistence type="predicted"/>
<dbReference type="EMBL" id="RQPJ01000002">
    <property type="protein sequence ID" value="RTE54203.1"/>
    <property type="molecule type" value="Genomic_DNA"/>
</dbReference>
<dbReference type="RefSeq" id="WP_126160937.1">
    <property type="nucleotide sequence ID" value="NZ_RQPJ01000002.1"/>
</dbReference>
<dbReference type="OrthoDB" id="977752at2"/>
<dbReference type="Pfam" id="PF01476">
    <property type="entry name" value="LysM"/>
    <property type="match status" value="1"/>
</dbReference>
<dbReference type="Pfam" id="PF01832">
    <property type="entry name" value="Glucosaminidase"/>
    <property type="match status" value="1"/>
</dbReference>
<evidence type="ECO:0000256" key="2">
    <source>
        <dbReference type="ARBA" id="ARBA00022638"/>
    </source>
</evidence>
<evidence type="ECO:0000256" key="3">
    <source>
        <dbReference type="ARBA" id="ARBA00022801"/>
    </source>
</evidence>
<evidence type="ECO:0000256" key="1">
    <source>
        <dbReference type="ARBA" id="ARBA00022529"/>
    </source>
</evidence>
<dbReference type="CDD" id="cd00118">
    <property type="entry name" value="LysM"/>
    <property type="match status" value="1"/>
</dbReference>
<dbReference type="PROSITE" id="PS51782">
    <property type="entry name" value="LYSM"/>
    <property type="match status" value="1"/>
</dbReference>
<dbReference type="InterPro" id="IPR036779">
    <property type="entry name" value="LysM_dom_sf"/>
</dbReference>
<keyword evidence="3" id="KW-0378">Hydrolase</keyword>
<protein>
    <recommendedName>
        <fullName evidence="4">Peptidoglycan hydrolase</fullName>
    </recommendedName>
</protein>
<name>A0A430K587_9FLAO</name>
<feature type="compositionally biased region" description="Polar residues" evidence="5">
    <location>
        <begin position="33"/>
        <end position="48"/>
    </location>
</feature>
<dbReference type="SMART" id="SM00257">
    <property type="entry name" value="LysM"/>
    <property type="match status" value="1"/>
</dbReference>
<accession>A0A430K587</accession>
<dbReference type="GO" id="GO:0042742">
    <property type="term" value="P:defense response to bacterium"/>
    <property type="evidence" value="ECO:0007669"/>
    <property type="project" value="UniProtKB-KW"/>
</dbReference>
<dbReference type="PROSITE" id="PS51257">
    <property type="entry name" value="PROKAR_LIPOPROTEIN"/>
    <property type="match status" value="1"/>
</dbReference>
<evidence type="ECO:0000259" key="6">
    <source>
        <dbReference type="PROSITE" id="PS51782"/>
    </source>
</evidence>
<evidence type="ECO:0000313" key="7">
    <source>
        <dbReference type="EMBL" id="RTE54203.1"/>
    </source>
</evidence>
<dbReference type="Gene3D" id="1.10.530.10">
    <property type="match status" value="1"/>
</dbReference>
<dbReference type="GO" id="GO:0004040">
    <property type="term" value="F:amidase activity"/>
    <property type="evidence" value="ECO:0007669"/>
    <property type="project" value="InterPro"/>
</dbReference>
<dbReference type="GO" id="GO:0031640">
    <property type="term" value="P:killing of cells of another organism"/>
    <property type="evidence" value="ECO:0007669"/>
    <property type="project" value="UniProtKB-KW"/>
</dbReference>
<dbReference type="InterPro" id="IPR051056">
    <property type="entry name" value="Glycosyl_Hydrolase_73"/>
</dbReference>
<organism evidence="7 8">
    <name type="scientific">Arenibacter aquaticus</name>
    <dbReference type="NCBI Taxonomy" id="2489054"/>
    <lineage>
        <taxon>Bacteria</taxon>
        <taxon>Pseudomonadati</taxon>
        <taxon>Bacteroidota</taxon>
        <taxon>Flavobacteriia</taxon>
        <taxon>Flavobacteriales</taxon>
        <taxon>Flavobacteriaceae</taxon>
        <taxon>Arenibacter</taxon>
    </lineage>
</organism>
<dbReference type="PANTHER" id="PTHR33308">
    <property type="entry name" value="PEPTIDOGLYCAN HYDROLASE FLGJ"/>
    <property type="match status" value="1"/>
</dbReference>
<evidence type="ECO:0000256" key="4">
    <source>
        <dbReference type="ARBA" id="ARBA00032108"/>
    </source>
</evidence>
<feature type="domain" description="LysM" evidence="6">
    <location>
        <begin position="233"/>
        <end position="276"/>
    </location>
</feature>
<dbReference type="Gene3D" id="3.10.350.10">
    <property type="entry name" value="LysM domain"/>
    <property type="match status" value="1"/>
</dbReference>
<dbReference type="SMART" id="SM00047">
    <property type="entry name" value="LYZ2"/>
    <property type="match status" value="1"/>
</dbReference>
<keyword evidence="2" id="KW-0081">Bacteriolytic enzyme</keyword>
<dbReference type="AlphaFoldDB" id="A0A430K587"/>
<dbReference type="Proteomes" id="UP000267585">
    <property type="component" value="Unassembled WGS sequence"/>
</dbReference>
<dbReference type="InterPro" id="IPR002901">
    <property type="entry name" value="MGlyc_endo_b_GlcNAc-like_dom"/>
</dbReference>
<dbReference type="InterPro" id="IPR018392">
    <property type="entry name" value="LysM"/>
</dbReference>
<comment type="caution">
    <text evidence="7">The sequence shown here is derived from an EMBL/GenBank/DDBJ whole genome shotgun (WGS) entry which is preliminary data.</text>
</comment>
<feature type="region of interest" description="Disordered" evidence="5">
    <location>
        <begin position="30"/>
        <end position="56"/>
    </location>
</feature>
<sequence length="282" mass="32242">MIKRIAVTTILGMFLFSCGVKKRTTYAKKPKQRTTVATNKSQSHTSSGTKDEGEYALPEDTGKFKRFSVNSVEEYIDTFADIAMFEMQAYGIPASITLAQGILESGAGRGELSSKTNNHFGIKCHTDWGGDYDFHDDDAKGECFRKYNHPMYSFRDHSIFLTSRARYAFLFNLDHDDYKGWAYGLRKAGYATDRKYPQKLLALIDRYQLDEYDKKVLGTGKIVKKEPKEYDYKIHVVQKGDTLYSISKRYFVSIPELMKLNKMPNSNLAIGQKLTVKSEKIK</sequence>
<keyword evidence="1" id="KW-0929">Antimicrobial</keyword>
<keyword evidence="8" id="KW-1185">Reference proteome</keyword>